<protein>
    <submittedName>
        <fullName evidence="1">Uncharacterized protein</fullName>
    </submittedName>
</protein>
<gene>
    <name evidence="1" type="ORF">FA15DRAFT_661120</name>
</gene>
<reference evidence="1 2" key="1">
    <citation type="journal article" date="2019" name="Nat. Ecol. Evol.">
        <title>Megaphylogeny resolves global patterns of mushroom evolution.</title>
        <authorList>
            <person name="Varga T."/>
            <person name="Krizsan K."/>
            <person name="Foldi C."/>
            <person name="Dima B."/>
            <person name="Sanchez-Garcia M."/>
            <person name="Sanchez-Ramirez S."/>
            <person name="Szollosi G.J."/>
            <person name="Szarkandi J.G."/>
            <person name="Papp V."/>
            <person name="Albert L."/>
            <person name="Andreopoulos W."/>
            <person name="Angelini C."/>
            <person name="Antonin V."/>
            <person name="Barry K.W."/>
            <person name="Bougher N.L."/>
            <person name="Buchanan P."/>
            <person name="Buyck B."/>
            <person name="Bense V."/>
            <person name="Catcheside P."/>
            <person name="Chovatia M."/>
            <person name="Cooper J."/>
            <person name="Damon W."/>
            <person name="Desjardin D."/>
            <person name="Finy P."/>
            <person name="Geml J."/>
            <person name="Haridas S."/>
            <person name="Hughes K."/>
            <person name="Justo A."/>
            <person name="Karasinski D."/>
            <person name="Kautmanova I."/>
            <person name="Kiss B."/>
            <person name="Kocsube S."/>
            <person name="Kotiranta H."/>
            <person name="LaButti K.M."/>
            <person name="Lechner B.E."/>
            <person name="Liimatainen K."/>
            <person name="Lipzen A."/>
            <person name="Lukacs Z."/>
            <person name="Mihaltcheva S."/>
            <person name="Morgado L.N."/>
            <person name="Niskanen T."/>
            <person name="Noordeloos M.E."/>
            <person name="Ohm R.A."/>
            <person name="Ortiz-Santana B."/>
            <person name="Ovrebo C."/>
            <person name="Racz N."/>
            <person name="Riley R."/>
            <person name="Savchenko A."/>
            <person name="Shiryaev A."/>
            <person name="Soop K."/>
            <person name="Spirin V."/>
            <person name="Szebenyi C."/>
            <person name="Tomsovsky M."/>
            <person name="Tulloss R.E."/>
            <person name="Uehling J."/>
            <person name="Grigoriev I.V."/>
            <person name="Vagvolgyi C."/>
            <person name="Papp T."/>
            <person name="Martin F.M."/>
            <person name="Miettinen O."/>
            <person name="Hibbett D.S."/>
            <person name="Nagy L.G."/>
        </authorList>
    </citation>
    <scope>NUCLEOTIDE SEQUENCE [LARGE SCALE GENOMIC DNA]</scope>
    <source>
        <strain evidence="1 2">CBS 121175</strain>
    </source>
</reference>
<dbReference type="Proteomes" id="UP000307440">
    <property type="component" value="Unassembled WGS sequence"/>
</dbReference>
<accession>A0A5C3KCS2</accession>
<dbReference type="EMBL" id="ML210452">
    <property type="protein sequence ID" value="TFK17889.1"/>
    <property type="molecule type" value="Genomic_DNA"/>
</dbReference>
<evidence type="ECO:0000313" key="1">
    <source>
        <dbReference type="EMBL" id="TFK17889.1"/>
    </source>
</evidence>
<keyword evidence="2" id="KW-1185">Reference proteome</keyword>
<dbReference type="AlphaFoldDB" id="A0A5C3KCS2"/>
<organism evidence="1 2">
    <name type="scientific">Coprinopsis marcescibilis</name>
    <name type="common">Agaric fungus</name>
    <name type="synonym">Psathyrella marcescibilis</name>
    <dbReference type="NCBI Taxonomy" id="230819"/>
    <lineage>
        <taxon>Eukaryota</taxon>
        <taxon>Fungi</taxon>
        <taxon>Dikarya</taxon>
        <taxon>Basidiomycota</taxon>
        <taxon>Agaricomycotina</taxon>
        <taxon>Agaricomycetes</taxon>
        <taxon>Agaricomycetidae</taxon>
        <taxon>Agaricales</taxon>
        <taxon>Agaricineae</taxon>
        <taxon>Psathyrellaceae</taxon>
        <taxon>Coprinopsis</taxon>
    </lineage>
</organism>
<proteinExistence type="predicted"/>
<evidence type="ECO:0000313" key="2">
    <source>
        <dbReference type="Proteomes" id="UP000307440"/>
    </source>
</evidence>
<sequence>MITEQPRMVSSTIDLPTALSRAKSIEWYKNIRAATQVEPQVKRLDSTTQSLQAERAATLTSIIRRYYPTRQSNIREDGVAHHLLLSGTYDLYTWLLTPARHLPYYLVSSKQIVTGCGCENESDCTPHLQRPHRHPKPQLPANVLTAWVSEKVRRCRQPLPRSVRKIGRGALTVEGEGTVDFDPDDQHPPYCLGMSVQMIEDCIDAIKRGRVLWWGIENDTGILPLRIHGPYSQVKLKPNHPFRRTQDGVSNCVLCAGFSGTVVLISYLD</sequence>
<name>A0A5C3KCS2_COPMA</name>